<reference evidence="1 2" key="1">
    <citation type="journal article" date="2011" name="Stand. Genomic Sci.">
        <title>Complete genome sequence of Odoribacter splanchnicus type strain (1651/6).</title>
        <authorList>
            <consortium name="US DOE Joint Genome Institute (JGI-PGF)"/>
            <person name="Goker M."/>
            <person name="Gronow S."/>
            <person name="Zeytun A."/>
            <person name="Nolan M."/>
            <person name="Lucas S."/>
            <person name="Lapidus A."/>
            <person name="Hammon N."/>
            <person name="Deshpande S."/>
            <person name="Cheng J.F."/>
            <person name="Pitluck S."/>
            <person name="Liolios K."/>
            <person name="Pagani I."/>
            <person name="Ivanova N."/>
            <person name="Mavromatis K."/>
            <person name="Ovchinikova G."/>
            <person name="Pati A."/>
            <person name="Tapia R."/>
            <person name="Han C."/>
            <person name="Goodwin L."/>
            <person name="Chen A."/>
            <person name="Palaniappan K."/>
            <person name="Land M."/>
            <person name="Hauser L."/>
            <person name="Jeffries C.D."/>
            <person name="Brambilla E.M."/>
            <person name="Rohde M."/>
            <person name="Detter J.C."/>
            <person name="Woyke T."/>
            <person name="Bristow J."/>
            <person name="Markowitz V."/>
            <person name="Hugenholtz P."/>
            <person name="Eisen J.A."/>
            <person name="Kyrpides N.C."/>
            <person name="Klenk H.P."/>
        </authorList>
    </citation>
    <scope>NUCLEOTIDE SEQUENCE [LARGE SCALE GENOMIC DNA]</scope>
    <source>
        <strain evidence="2">ATCC 29572 / DSM 20712 / JCM 15291 / NCTC 10825 / 1651/6</strain>
    </source>
</reference>
<dbReference type="Proteomes" id="UP000006657">
    <property type="component" value="Chromosome"/>
</dbReference>
<dbReference type="HOGENOM" id="CLU_699867_0_0_10"/>
<keyword evidence="2" id="KW-1185">Reference proteome</keyword>
<dbReference type="EMBL" id="CP002544">
    <property type="protein sequence ID" value="ADY33183.1"/>
    <property type="molecule type" value="Genomic_DNA"/>
</dbReference>
<organism evidence="1 2">
    <name type="scientific">Odoribacter splanchnicus (strain ATCC 29572 / DSM 20712 / CIP 104287 / JCM 15291 / NCTC 10825 / 1651/6)</name>
    <name type="common">Bacteroides splanchnicus</name>
    <dbReference type="NCBI Taxonomy" id="709991"/>
    <lineage>
        <taxon>Bacteria</taxon>
        <taxon>Pseudomonadati</taxon>
        <taxon>Bacteroidota</taxon>
        <taxon>Bacteroidia</taxon>
        <taxon>Bacteroidales</taxon>
        <taxon>Odoribacteraceae</taxon>
        <taxon>Odoribacter</taxon>
    </lineage>
</organism>
<accession>F9Z9W2</accession>
<dbReference type="AlphaFoldDB" id="F9Z9W2"/>
<protein>
    <submittedName>
        <fullName evidence="1">Membrane protein</fullName>
    </submittedName>
</protein>
<evidence type="ECO:0000313" key="1">
    <source>
        <dbReference type="EMBL" id="ADY33183.1"/>
    </source>
</evidence>
<name>F9Z9W2_ODOSD</name>
<dbReference type="NCBIfam" id="TIGR03519">
    <property type="entry name" value="T9SS_PorP_fam"/>
    <property type="match status" value="1"/>
</dbReference>
<sequence length="394" mass="44612">MINLKGVVKKLNLSRFIIHEKLMCVGIRLIISVTFLLLVVSVRLQAQDTKVSHPFMWKSFNNPAYSGFDGLAGVNIGMQRSYWSKPLDFRSYFVSADYAFQEKRTFGLGGLSLFYQRDQESSVMYVTQLFAAALSARVKLSRSTVLQVGLQPSLYCKSVDPSKLTLGDQFDPFYGQILDISPELMSFYADKVTIFDMAAGIYGQTDFNVAWHGVASLEYGFSVYHIIESTQSFLSEHGSASSEENLLNRRYSGYVSYAHPFALGNQINTVLSPYVMIDVQSVMRNLQFGVCWEEERFGLIGLGVRGDQFEGLQVGTLLVHLGVNIPGGRDSGWKIGYTCEVPTHQGTMYQNTSHSLSLHWYYRIVPKRCIQRFDNSPNNSKRARMKRKNKAFHF</sequence>
<dbReference type="PaxDb" id="709991-Odosp_2184"/>
<evidence type="ECO:0000313" key="2">
    <source>
        <dbReference type="Proteomes" id="UP000006657"/>
    </source>
</evidence>
<dbReference type="KEGG" id="osp:Odosp_2184"/>
<gene>
    <name evidence="1" type="ordered locus">Odosp_2184</name>
</gene>
<proteinExistence type="predicted"/>
<dbReference type="InterPro" id="IPR019861">
    <property type="entry name" value="PorP/SprF_Bacteroidetes"/>
</dbReference>
<dbReference type="STRING" id="709991.Odosp_2184"/>
<dbReference type="Pfam" id="PF11751">
    <property type="entry name" value="PorP_SprF"/>
    <property type="match status" value="1"/>
</dbReference>